<evidence type="ECO:0000256" key="1">
    <source>
        <dbReference type="SAM" id="Coils"/>
    </source>
</evidence>
<accession>A0A836KU35</accession>
<evidence type="ECO:0000313" key="4">
    <source>
        <dbReference type="Proteomes" id="UP000673552"/>
    </source>
</evidence>
<dbReference type="KEGG" id="lmat:92517567"/>
<dbReference type="AlphaFoldDB" id="A0A836KU35"/>
<feature type="region of interest" description="Disordered" evidence="2">
    <location>
        <begin position="633"/>
        <end position="717"/>
    </location>
</feature>
<feature type="region of interest" description="Disordered" evidence="2">
    <location>
        <begin position="179"/>
        <end position="211"/>
    </location>
</feature>
<feature type="compositionally biased region" description="Low complexity" evidence="2">
    <location>
        <begin position="678"/>
        <end position="709"/>
    </location>
</feature>
<keyword evidence="4" id="KW-1185">Reference proteome</keyword>
<feature type="region of interest" description="Disordered" evidence="2">
    <location>
        <begin position="484"/>
        <end position="534"/>
    </location>
</feature>
<feature type="coiled-coil region" evidence="1">
    <location>
        <begin position="265"/>
        <end position="324"/>
    </location>
</feature>
<protein>
    <submittedName>
        <fullName evidence="3">Uncharacterized protein</fullName>
    </submittedName>
</protein>
<comment type="caution">
    <text evidence="3">The sequence shown here is derived from an EMBL/GenBank/DDBJ whole genome shotgun (WGS) entry which is preliminary data.</text>
</comment>
<feature type="compositionally biased region" description="Low complexity" evidence="2">
    <location>
        <begin position="604"/>
        <end position="614"/>
    </location>
</feature>
<feature type="compositionally biased region" description="Low complexity" evidence="2">
    <location>
        <begin position="656"/>
        <end position="670"/>
    </location>
</feature>
<name>A0A836KU35_9TRYP</name>
<reference evidence="4" key="1">
    <citation type="journal article" date="2021" name="Microbiol. Resour. Announc.">
        <title>LGAAP: Leishmaniinae Genome Assembly and Annotation Pipeline.</title>
        <authorList>
            <person name="Almutairi H."/>
            <person name="Urbaniak M.D."/>
            <person name="Bates M.D."/>
            <person name="Jariyapan N."/>
            <person name="Kwakye-Nuako G."/>
            <person name="Thomaz-Soccol V."/>
            <person name="Al-Salem W.S."/>
            <person name="Dillon R.J."/>
            <person name="Bates P.A."/>
            <person name="Gatherer D."/>
        </authorList>
    </citation>
    <scope>NUCLEOTIDE SEQUENCE [LARGE SCALE GENOMIC DNA]</scope>
</reference>
<evidence type="ECO:0000313" key="3">
    <source>
        <dbReference type="EMBL" id="KAG5487026.1"/>
    </source>
</evidence>
<sequence>MVSVLVQRQQREVAMRRERLLAARQSAAALSVQQARTYQTQKRRQEASVREDARQLWLQSHARDVAIIDGLVTRAAAVQGEAQEAAARHEANLQMEAYEEAAAWQAERQLEAARHRLAVAFTRTEAHKRAKPAREAAQRRADVRVAEKERAARVAASVSEPHSLSSVLASMQAAPAATHVPHASVPVPQRRRESVRAAASASADGTAPANAFSAAQLSPRRWRLSHVAPHVHVTLHRAPPRHATDHEDGELSALAVADATVPASADDYAEECVAAQQQRNEMLKEGQERAAQRAAAVLRDQHAKARLQQEKEEAQRERLATVKAHYRHPREESAANGDTYIASGSAQGAPDHRLHRPQTQRAPQWNTHHQQAYLKGEEEFRAAFVEAPPAVVRLDEEPPHRAPLSDLLRPVKVAELLYRIAKPALVDAAPPTPAPLDGSGAAAVRPPPLLKGGEMPPPARSSRARVLPSVPLRMFPFDYHCSSSRATAEPAPVDEPAATAPLISGEGGYASPPPAPRDASGTRNPSLHASAEASTALSAVKGDALVNPESARQTPSQEEAATAEELVALSPLTPAPRDASARGAQSPSSPAQCAGNALGEQGQTAASMGTAEAAMAGRQLPFEGPRERWATVDDANASVSSSMTERTPAHHRHRCSATPPSSLSSSNPTTVETAEPVSGSSSPYSSGGSSSNGSVDASTSSGSASTGASSRHRMPAMTAEQLKLALLRLRRRITSARM</sequence>
<gene>
    <name evidence="3" type="ORF">LSCM1_07693</name>
</gene>
<feature type="compositionally biased region" description="Basic and acidic residues" evidence="2">
    <location>
        <begin position="124"/>
        <end position="142"/>
    </location>
</feature>
<dbReference type="OrthoDB" id="273905at2759"/>
<dbReference type="Proteomes" id="UP000673552">
    <property type="component" value="Unassembled WGS sequence"/>
</dbReference>
<feature type="compositionally biased region" description="Low complexity" evidence="2">
    <location>
        <begin position="196"/>
        <end position="211"/>
    </location>
</feature>
<evidence type="ECO:0000256" key="2">
    <source>
        <dbReference type="SAM" id="MobiDB-lite"/>
    </source>
</evidence>
<reference evidence="4" key="2">
    <citation type="journal article" date="2021" name="Sci. Data">
        <title>Chromosome-scale genome sequencing, assembly and annotation of six genomes from subfamily Leishmaniinae.</title>
        <authorList>
            <person name="Almutairi H."/>
            <person name="Urbaniak M.D."/>
            <person name="Bates M.D."/>
            <person name="Jariyapan N."/>
            <person name="Kwakye-Nuako G."/>
            <person name="Thomaz Soccol V."/>
            <person name="Al-Salem W.S."/>
            <person name="Dillon R.J."/>
            <person name="Bates P.A."/>
            <person name="Gatherer D."/>
        </authorList>
    </citation>
    <scope>NUCLEOTIDE SEQUENCE [LARGE SCALE GENOMIC DNA]</scope>
</reference>
<organism evidence="3 4">
    <name type="scientific">Leishmania martiniquensis</name>
    <dbReference type="NCBI Taxonomy" id="1580590"/>
    <lineage>
        <taxon>Eukaryota</taxon>
        <taxon>Discoba</taxon>
        <taxon>Euglenozoa</taxon>
        <taxon>Kinetoplastea</taxon>
        <taxon>Metakinetoplastina</taxon>
        <taxon>Trypanosomatida</taxon>
        <taxon>Trypanosomatidae</taxon>
        <taxon>Leishmaniinae</taxon>
        <taxon>Leishmania</taxon>
    </lineage>
</organism>
<dbReference type="RefSeq" id="XP_067181260.1">
    <property type="nucleotide sequence ID" value="XM_067325055.1"/>
</dbReference>
<dbReference type="GeneID" id="92517567"/>
<feature type="region of interest" description="Disordered" evidence="2">
    <location>
        <begin position="574"/>
        <end position="614"/>
    </location>
</feature>
<feature type="region of interest" description="Disordered" evidence="2">
    <location>
        <begin position="344"/>
        <end position="367"/>
    </location>
</feature>
<feature type="compositionally biased region" description="Polar residues" evidence="2">
    <location>
        <begin position="521"/>
        <end position="534"/>
    </location>
</feature>
<feature type="region of interest" description="Disordered" evidence="2">
    <location>
        <begin position="123"/>
        <end position="142"/>
    </location>
</feature>
<dbReference type="EMBL" id="JAFEUZ010000005">
    <property type="protein sequence ID" value="KAG5487026.1"/>
    <property type="molecule type" value="Genomic_DNA"/>
</dbReference>
<keyword evidence="1" id="KW-0175">Coiled coil</keyword>
<proteinExistence type="predicted"/>